<dbReference type="OrthoDB" id="9943717at2"/>
<comment type="caution">
    <text evidence="1">The sequence shown here is derived from an EMBL/GenBank/DDBJ whole genome shotgun (WGS) entry which is preliminary data.</text>
</comment>
<dbReference type="EMBL" id="NOXS01000033">
    <property type="protein sequence ID" value="OYQ17999.1"/>
    <property type="molecule type" value="Genomic_DNA"/>
</dbReference>
<evidence type="ECO:0000313" key="1">
    <source>
        <dbReference type="EMBL" id="OYQ17999.1"/>
    </source>
</evidence>
<dbReference type="Proteomes" id="UP000216361">
    <property type="component" value="Unassembled WGS sequence"/>
</dbReference>
<evidence type="ECO:0000313" key="2">
    <source>
        <dbReference type="Proteomes" id="UP000216361"/>
    </source>
</evidence>
<gene>
    <name evidence="1" type="ORF">CHR90_13605</name>
</gene>
<organism evidence="1 2">
    <name type="scientific">Elstera cyanobacteriorum</name>
    <dbReference type="NCBI Taxonomy" id="2022747"/>
    <lineage>
        <taxon>Bacteria</taxon>
        <taxon>Pseudomonadati</taxon>
        <taxon>Pseudomonadota</taxon>
        <taxon>Alphaproteobacteria</taxon>
        <taxon>Rhodospirillales</taxon>
        <taxon>Rhodospirillaceae</taxon>
        <taxon>Elstera</taxon>
    </lineage>
</organism>
<dbReference type="AlphaFoldDB" id="A0A255XM05"/>
<dbReference type="RefSeq" id="WP_094409561.1">
    <property type="nucleotide sequence ID" value="NZ_BMJZ01000002.1"/>
</dbReference>
<accession>A0A255XM05</accession>
<sequence length="336" mass="34911">MGFGVVRKAGGLLLAGVLGVAGVGISGITAPAQAQAVRGASGDGPEAVKTASTMLLDLKGSSLPRWWRALAVARLARTQARYGDEESARVLARDAVLLINEPGPAAPPALGPATIFAILSQAYLDMRDPQSSVQLANEALKAMQTVTDGPTRANTFSYLGLIMADASGVDGARPLLLQALRDTSTLPAGREQIAALALIAQAQGKLNDKASAADTLSALTSALAAISKPGDIALARAHAARAAAAAQDMNAARNHVREAIAAYDRSTQNNEMPMTERVAALGLIALAENEIGDKSTARQIVRTLKQTLATITEPYDKFQGLLTLADAGFEVEQQKR</sequence>
<dbReference type="SUPFAM" id="SSF48452">
    <property type="entry name" value="TPR-like"/>
    <property type="match status" value="1"/>
</dbReference>
<proteinExistence type="predicted"/>
<reference evidence="1 2" key="1">
    <citation type="submission" date="2017-07" db="EMBL/GenBank/DDBJ databases">
        <title>Elstera cyanobacteriorum sp. nov., a novel bacterium isolated from cyanobacterial aggregates in a eutrophic lake.</title>
        <authorList>
            <person name="Cai H."/>
        </authorList>
    </citation>
    <scope>NUCLEOTIDE SEQUENCE [LARGE SCALE GENOMIC DNA]</scope>
    <source>
        <strain evidence="1 2">TH019</strain>
    </source>
</reference>
<dbReference type="InterPro" id="IPR011990">
    <property type="entry name" value="TPR-like_helical_dom_sf"/>
</dbReference>
<keyword evidence="2" id="KW-1185">Reference proteome</keyword>
<dbReference type="Gene3D" id="1.25.40.10">
    <property type="entry name" value="Tetratricopeptide repeat domain"/>
    <property type="match status" value="1"/>
</dbReference>
<protein>
    <recommendedName>
        <fullName evidence="3">MalT-like TPR region domain-containing protein</fullName>
    </recommendedName>
</protein>
<name>A0A255XM05_9PROT</name>
<evidence type="ECO:0008006" key="3">
    <source>
        <dbReference type="Google" id="ProtNLM"/>
    </source>
</evidence>